<dbReference type="GO" id="GO:0003676">
    <property type="term" value="F:nucleic acid binding"/>
    <property type="evidence" value="ECO:0007669"/>
    <property type="project" value="InterPro"/>
</dbReference>
<dbReference type="PANTHER" id="PTHR42648">
    <property type="entry name" value="TRANSPOSASE, PUTATIVE-RELATED"/>
    <property type="match status" value="1"/>
</dbReference>
<dbReference type="Pfam" id="PF13976">
    <property type="entry name" value="gag_pre-integrs"/>
    <property type="match status" value="1"/>
</dbReference>
<feature type="compositionally biased region" description="Acidic residues" evidence="1">
    <location>
        <begin position="704"/>
        <end position="714"/>
    </location>
</feature>
<proteinExistence type="predicted"/>
<feature type="region of interest" description="Disordered" evidence="1">
    <location>
        <begin position="865"/>
        <end position="937"/>
    </location>
</feature>
<feature type="domain" description="GAG-pre-integrase" evidence="2">
    <location>
        <begin position="9"/>
        <end position="81"/>
    </location>
</feature>
<comment type="caution">
    <text evidence="3">The sequence shown here is derived from an EMBL/GenBank/DDBJ whole genome shotgun (WGS) entry which is preliminary data.</text>
</comment>
<dbReference type="InterPro" id="IPR025724">
    <property type="entry name" value="GAG-pre-integrase_dom"/>
</dbReference>
<feature type="compositionally biased region" description="Polar residues" evidence="1">
    <location>
        <begin position="649"/>
        <end position="664"/>
    </location>
</feature>
<feature type="region of interest" description="Disordered" evidence="1">
    <location>
        <begin position="959"/>
        <end position="978"/>
    </location>
</feature>
<feature type="compositionally biased region" description="Polar residues" evidence="1">
    <location>
        <begin position="907"/>
        <end position="916"/>
    </location>
</feature>
<feature type="non-terminal residue" evidence="3">
    <location>
        <position position="1"/>
    </location>
</feature>
<evidence type="ECO:0000256" key="1">
    <source>
        <dbReference type="SAM" id="MobiDB-lite"/>
    </source>
</evidence>
<dbReference type="InterPro" id="IPR036397">
    <property type="entry name" value="RNaseH_sf"/>
</dbReference>
<feature type="region of interest" description="Disordered" evidence="1">
    <location>
        <begin position="634"/>
        <end position="719"/>
    </location>
</feature>
<protein>
    <submittedName>
        <fullName evidence="3">Gag-Pol polyprotein</fullName>
    </submittedName>
</protein>
<feature type="compositionally biased region" description="Low complexity" evidence="1">
    <location>
        <begin position="917"/>
        <end position="926"/>
    </location>
</feature>
<dbReference type="Gene3D" id="3.30.420.10">
    <property type="entry name" value="Ribonuclease H-like superfamily/Ribonuclease H"/>
    <property type="match status" value="1"/>
</dbReference>
<dbReference type="AlphaFoldDB" id="A0A6L2KLU6"/>
<dbReference type="InterPro" id="IPR039537">
    <property type="entry name" value="Retrotran_Ty1/copia-like"/>
</dbReference>
<dbReference type="EMBL" id="BKCJ010002588">
    <property type="protein sequence ID" value="GEU49602.1"/>
    <property type="molecule type" value="Genomic_DNA"/>
</dbReference>
<dbReference type="SUPFAM" id="SSF53098">
    <property type="entry name" value="Ribonuclease H-like"/>
    <property type="match status" value="1"/>
</dbReference>
<evidence type="ECO:0000259" key="2">
    <source>
        <dbReference type="Pfam" id="PF13976"/>
    </source>
</evidence>
<evidence type="ECO:0000313" key="3">
    <source>
        <dbReference type="EMBL" id="GEU49602.1"/>
    </source>
</evidence>
<dbReference type="PANTHER" id="PTHR42648:SF18">
    <property type="entry name" value="RETROTRANSPOSON, UNCLASSIFIED-LIKE PROTEIN"/>
    <property type="match status" value="1"/>
</dbReference>
<reference evidence="3" key="1">
    <citation type="journal article" date="2019" name="Sci. Rep.">
        <title>Draft genome of Tanacetum cinerariifolium, the natural source of mosquito coil.</title>
        <authorList>
            <person name="Yamashiro T."/>
            <person name="Shiraishi A."/>
            <person name="Satake H."/>
            <person name="Nakayama K."/>
        </authorList>
    </citation>
    <scope>NUCLEOTIDE SEQUENCE</scope>
</reference>
<sequence length="995" mass="110543">CPNRPLGNNLYTLSLQDMMASSPICILSKASKTKSWLWHRRLSHLNFRAIKHLARQGLVRGLLKLKFEKDHLCSACAMGKSTKKTHKSKSEDTNQEKLYLLHMDLCGPMRVESVNGKKYIIVIVDDYSRFTWSDVSEQTMELSLLIKLCVITMKRLASLKKHQLHALHNRIKAMATACFAQNRSIIRLRHGKTPYELLHSKLPDLSFFHVFGALCYLTNDSENLVIPQDVGDDNLDMEVAHMGNDPLLGVPIPEVTSTQYSSTASPQSIVQPNHLMTHHNSKWMKDHPLNNIIGQLSRPVKLNELGGILKNKARLVARGYRQEEGFNFEESFAPDSSVALTAFADADHAGCQDTPRSTFGRTGLVSSLRTDLDGFSGTDLVSSLRTDLDGSSGTDLDSSLRTDLDGSFGTDLVSSLRTDLDGSLGTDLVCSQTTNLVRTLGFLMSKFTSFIYMNVFVVQMSLPIIMKNAWTTATTIEQQVALDEALVPSTKSKKNIVNLETFRDMLHISPRVPGQSFDELPFEEKILDFLQFLGHSAQIKTLTDVISSANLVGALSQKKHRLCISDMGRFCVSSGTQESKEEQRDVLPKIHKIHHPSLHDEEIFNSKTKQELKNDEIRNFKSYKEYYACTTREAAPKPKASARRKMSDSDTSITPHTAISTPITTVAAAPRLTATAKRKQPAKSKKTREEEEESFDPIPRTPEDSEDDGNGEEDQGLRVSAEQRLIEEEADELYRDVDINQGRGLHLSQDIEDSHVTLTLVHPDGQQENSSVSSFVTRMLNPISDAGVESIFTTASSSVAPLPTPIPTMTPSIITTIKTASHPPIPPTPIPNEQRNLYKALIDAYEADKTILDSYGEIAILKRRREDDDDKEGPSAGSDRGSKRRREGGEPKSARAPLEPATRSADRSTIGSKSRQASASESAFAEEPVHTISQIEEPSHPVFEIGAGDQHIVQTSQHPEWFPLPKKPPTPDRDWNKTLPAIQGSAQTWISELAK</sequence>
<feature type="compositionally biased region" description="Basic residues" evidence="1">
    <location>
        <begin position="676"/>
        <end position="686"/>
    </location>
</feature>
<accession>A0A6L2KLU6</accession>
<gene>
    <name evidence="3" type="ORF">Tci_021580</name>
</gene>
<name>A0A6L2KLU6_TANCI</name>
<organism evidence="3">
    <name type="scientific">Tanacetum cinerariifolium</name>
    <name type="common">Dalmatian daisy</name>
    <name type="synonym">Chrysanthemum cinerariifolium</name>
    <dbReference type="NCBI Taxonomy" id="118510"/>
    <lineage>
        <taxon>Eukaryota</taxon>
        <taxon>Viridiplantae</taxon>
        <taxon>Streptophyta</taxon>
        <taxon>Embryophyta</taxon>
        <taxon>Tracheophyta</taxon>
        <taxon>Spermatophyta</taxon>
        <taxon>Magnoliopsida</taxon>
        <taxon>eudicotyledons</taxon>
        <taxon>Gunneridae</taxon>
        <taxon>Pentapetalae</taxon>
        <taxon>asterids</taxon>
        <taxon>campanulids</taxon>
        <taxon>Asterales</taxon>
        <taxon>Asteraceae</taxon>
        <taxon>Asteroideae</taxon>
        <taxon>Anthemideae</taxon>
        <taxon>Anthemidinae</taxon>
        <taxon>Tanacetum</taxon>
    </lineage>
</organism>
<dbReference type="InterPro" id="IPR012337">
    <property type="entry name" value="RNaseH-like_sf"/>
</dbReference>